<reference evidence="2 3" key="1">
    <citation type="submission" date="2023-07" db="EMBL/GenBank/DDBJ databases">
        <title>Genomic Encyclopedia of Type Strains, Phase IV (KMG-IV): sequencing the most valuable type-strain genomes for metagenomic binning, comparative biology and taxonomic classification.</title>
        <authorList>
            <person name="Goeker M."/>
        </authorList>
    </citation>
    <scope>NUCLEOTIDE SEQUENCE [LARGE SCALE GENOMIC DNA]</scope>
    <source>
        <strain evidence="2 3">DSM 12396</strain>
    </source>
</reference>
<proteinExistence type="predicted"/>
<organism evidence="2 3">
    <name type="scientific">Desulfofundulus luciae</name>
    <dbReference type="NCBI Taxonomy" id="74702"/>
    <lineage>
        <taxon>Bacteria</taxon>
        <taxon>Bacillati</taxon>
        <taxon>Bacillota</taxon>
        <taxon>Clostridia</taxon>
        <taxon>Eubacteriales</taxon>
        <taxon>Peptococcaceae</taxon>
        <taxon>Desulfofundulus</taxon>
    </lineage>
</organism>
<keyword evidence="3" id="KW-1185">Reference proteome</keyword>
<dbReference type="Proteomes" id="UP001225644">
    <property type="component" value="Unassembled WGS sequence"/>
</dbReference>
<accession>A0ABU0B5W3</accession>
<keyword evidence="1" id="KW-0472">Membrane</keyword>
<gene>
    <name evidence="2" type="ORF">J2Z49_002794</name>
</gene>
<keyword evidence="1" id="KW-1133">Transmembrane helix</keyword>
<keyword evidence="1" id="KW-0812">Transmembrane</keyword>
<protein>
    <submittedName>
        <fullName evidence="2">Uncharacterized protein</fullName>
    </submittedName>
</protein>
<comment type="caution">
    <text evidence="2">The sequence shown here is derived from an EMBL/GenBank/DDBJ whole genome shotgun (WGS) entry which is preliminary data.</text>
</comment>
<evidence type="ECO:0000313" key="3">
    <source>
        <dbReference type="Proteomes" id="UP001225644"/>
    </source>
</evidence>
<feature type="transmembrane region" description="Helical" evidence="1">
    <location>
        <begin position="7"/>
        <end position="29"/>
    </location>
</feature>
<dbReference type="EMBL" id="JAUSUX010000034">
    <property type="protein sequence ID" value="MDQ0287664.1"/>
    <property type="molecule type" value="Genomic_DNA"/>
</dbReference>
<sequence length="30" mass="3375">MTKTSRWRIYVGLFLLSAGGILLGIILLLR</sequence>
<name>A0ABU0B5W3_9FIRM</name>
<evidence type="ECO:0000313" key="2">
    <source>
        <dbReference type="EMBL" id="MDQ0287664.1"/>
    </source>
</evidence>
<evidence type="ECO:0000256" key="1">
    <source>
        <dbReference type="SAM" id="Phobius"/>
    </source>
</evidence>